<reference evidence="1 2" key="1">
    <citation type="journal article" date="2019" name="Sci. Rep.">
        <title>Orb-weaving spider Araneus ventricosus genome elucidates the spidroin gene catalogue.</title>
        <authorList>
            <person name="Kono N."/>
            <person name="Nakamura H."/>
            <person name="Ohtoshi R."/>
            <person name="Moran D.A.P."/>
            <person name="Shinohara A."/>
            <person name="Yoshida Y."/>
            <person name="Fujiwara M."/>
            <person name="Mori M."/>
            <person name="Tomita M."/>
            <person name="Arakawa K."/>
        </authorList>
    </citation>
    <scope>NUCLEOTIDE SEQUENCE [LARGE SCALE GENOMIC DNA]</scope>
</reference>
<accession>A0A4Y2AJJ4</accession>
<sequence length="93" mass="10468">MLEKTCNDETYYFLPSQQYLVAPTDGLFRMNRPTMSPAVVRLGTLATLEWGIHFQPFPSTKVFPSVNSQASLTENVVSFNGLSRENVLNALLR</sequence>
<protein>
    <submittedName>
        <fullName evidence="1">Uncharacterized protein</fullName>
    </submittedName>
</protein>
<comment type="caution">
    <text evidence="1">The sequence shown here is derived from an EMBL/GenBank/DDBJ whole genome shotgun (WGS) entry which is preliminary data.</text>
</comment>
<dbReference type="AlphaFoldDB" id="A0A4Y2AJJ4"/>
<gene>
    <name evidence="1" type="ORF">AVEN_28960_1</name>
</gene>
<organism evidence="1 2">
    <name type="scientific">Araneus ventricosus</name>
    <name type="common">Orbweaver spider</name>
    <name type="synonym">Epeira ventricosa</name>
    <dbReference type="NCBI Taxonomy" id="182803"/>
    <lineage>
        <taxon>Eukaryota</taxon>
        <taxon>Metazoa</taxon>
        <taxon>Ecdysozoa</taxon>
        <taxon>Arthropoda</taxon>
        <taxon>Chelicerata</taxon>
        <taxon>Arachnida</taxon>
        <taxon>Araneae</taxon>
        <taxon>Araneomorphae</taxon>
        <taxon>Entelegynae</taxon>
        <taxon>Araneoidea</taxon>
        <taxon>Araneidae</taxon>
        <taxon>Araneus</taxon>
    </lineage>
</organism>
<evidence type="ECO:0000313" key="2">
    <source>
        <dbReference type="Proteomes" id="UP000499080"/>
    </source>
</evidence>
<keyword evidence="2" id="KW-1185">Reference proteome</keyword>
<name>A0A4Y2AJJ4_ARAVE</name>
<proteinExistence type="predicted"/>
<dbReference type="EMBL" id="BGPR01000020">
    <property type="protein sequence ID" value="GBL79910.1"/>
    <property type="molecule type" value="Genomic_DNA"/>
</dbReference>
<evidence type="ECO:0000313" key="1">
    <source>
        <dbReference type="EMBL" id="GBL79910.1"/>
    </source>
</evidence>
<dbReference type="Proteomes" id="UP000499080">
    <property type="component" value="Unassembled WGS sequence"/>
</dbReference>